<gene>
    <name evidence="1" type="ORF">SSLN_LOCUS11006</name>
</gene>
<name>A0A183T3F8_SCHSO</name>
<evidence type="ECO:0000313" key="3">
    <source>
        <dbReference type="WBParaSite" id="SSLN_0001142901-mRNA-1"/>
    </source>
</evidence>
<reference evidence="3" key="1">
    <citation type="submission" date="2016-06" db="UniProtKB">
        <authorList>
            <consortium name="WormBaseParasite"/>
        </authorList>
    </citation>
    <scope>IDENTIFICATION</scope>
</reference>
<reference evidence="1 2" key="2">
    <citation type="submission" date="2018-11" db="EMBL/GenBank/DDBJ databases">
        <authorList>
            <consortium name="Pathogen Informatics"/>
        </authorList>
    </citation>
    <scope>NUCLEOTIDE SEQUENCE [LARGE SCALE GENOMIC DNA]</scope>
    <source>
        <strain evidence="1 2">NST_G2</strain>
    </source>
</reference>
<evidence type="ECO:0000313" key="1">
    <source>
        <dbReference type="EMBL" id="VDL97391.1"/>
    </source>
</evidence>
<dbReference type="WBParaSite" id="SSLN_0001142901-mRNA-1">
    <property type="protein sequence ID" value="SSLN_0001142901-mRNA-1"/>
    <property type="gene ID" value="SSLN_0001142901"/>
</dbReference>
<keyword evidence="2" id="KW-1185">Reference proteome</keyword>
<dbReference type="EMBL" id="UYSU01036233">
    <property type="protein sequence ID" value="VDL97391.1"/>
    <property type="molecule type" value="Genomic_DNA"/>
</dbReference>
<organism evidence="3">
    <name type="scientific">Schistocephalus solidus</name>
    <name type="common">Tapeworm</name>
    <dbReference type="NCBI Taxonomy" id="70667"/>
    <lineage>
        <taxon>Eukaryota</taxon>
        <taxon>Metazoa</taxon>
        <taxon>Spiralia</taxon>
        <taxon>Lophotrochozoa</taxon>
        <taxon>Platyhelminthes</taxon>
        <taxon>Cestoda</taxon>
        <taxon>Eucestoda</taxon>
        <taxon>Diphyllobothriidea</taxon>
        <taxon>Diphyllobothriidae</taxon>
        <taxon>Schistocephalus</taxon>
    </lineage>
</organism>
<accession>A0A183T3F8</accession>
<evidence type="ECO:0000313" key="2">
    <source>
        <dbReference type="Proteomes" id="UP000275846"/>
    </source>
</evidence>
<proteinExistence type="predicted"/>
<dbReference type="AlphaFoldDB" id="A0A183T3F8"/>
<protein>
    <submittedName>
        <fullName evidence="3">C2H2-type domain-containing protein</fullName>
    </submittedName>
</protein>
<sequence length="289" mass="32275">MSQVSHYKDKLKTSLKQMQFNPANWAVLAENDRAWRVAVKTGSAIYEDNRIATTKAKNTALSITVTKIIGNTSPTPTTQETTFNCPPPTISTTTIAPITNDGDSVPSCLHCDCTFTSRIALVGYKRLHRTQTSKSLSLKPTHNRDRRLDCPQYPWTFPHHMGLLGHFCINESGIQRNIESTDTPRKYAAPNILTISIIITTTTTTTNATSTNNNAPAPPTPPLTHPHCNRNLNSRQIDHLRIHYTEIGKLGLGPLSYSHRTRLHCSHCSRTLIHHVDLLGRMCLHNDLQ</sequence>
<dbReference type="OrthoDB" id="6154480at2759"/>
<dbReference type="Proteomes" id="UP000275846">
    <property type="component" value="Unassembled WGS sequence"/>
</dbReference>